<dbReference type="InterPro" id="IPR018808">
    <property type="entry name" value="Muniscin_C"/>
</dbReference>
<dbReference type="GO" id="GO:0048268">
    <property type="term" value="P:clathrin coat assembly"/>
    <property type="evidence" value="ECO:0007669"/>
    <property type="project" value="TreeGrafter"/>
</dbReference>
<dbReference type="GO" id="GO:0005886">
    <property type="term" value="C:plasma membrane"/>
    <property type="evidence" value="ECO:0007669"/>
    <property type="project" value="TreeGrafter"/>
</dbReference>
<evidence type="ECO:0000256" key="5">
    <source>
        <dbReference type="ARBA" id="ARBA00023176"/>
    </source>
</evidence>
<keyword evidence="2" id="KW-0597">Phosphoprotein</keyword>
<dbReference type="GO" id="GO:0030136">
    <property type="term" value="C:clathrin-coated vesicle"/>
    <property type="evidence" value="ECO:0007669"/>
    <property type="project" value="TreeGrafter"/>
</dbReference>
<evidence type="ECO:0000313" key="8">
    <source>
        <dbReference type="Ensembl" id="ENSSCAP00000010072.1"/>
    </source>
</evidence>
<feature type="domain" description="MHD" evidence="7">
    <location>
        <begin position="1"/>
        <end position="158"/>
    </location>
</feature>
<evidence type="ECO:0000313" key="9">
    <source>
        <dbReference type="Proteomes" id="UP000694409"/>
    </source>
</evidence>
<dbReference type="PANTHER" id="PTHR23065">
    <property type="entry name" value="PROLINE-SERINE-THREONINE PHOSPHATASE INTERACTING PROTEIN 1"/>
    <property type="match status" value="1"/>
</dbReference>
<organism evidence="8 9">
    <name type="scientific">Serinus canaria</name>
    <name type="common">Island canary</name>
    <name type="synonym">Fringilla canaria</name>
    <dbReference type="NCBI Taxonomy" id="9135"/>
    <lineage>
        <taxon>Eukaryota</taxon>
        <taxon>Metazoa</taxon>
        <taxon>Chordata</taxon>
        <taxon>Craniata</taxon>
        <taxon>Vertebrata</taxon>
        <taxon>Euteleostomi</taxon>
        <taxon>Archelosauria</taxon>
        <taxon>Archosauria</taxon>
        <taxon>Dinosauria</taxon>
        <taxon>Saurischia</taxon>
        <taxon>Theropoda</taxon>
        <taxon>Coelurosauria</taxon>
        <taxon>Aves</taxon>
        <taxon>Neognathae</taxon>
        <taxon>Neoaves</taxon>
        <taxon>Telluraves</taxon>
        <taxon>Australaves</taxon>
        <taxon>Passeriformes</taxon>
        <taxon>Passeroidea</taxon>
        <taxon>Fringillidae</taxon>
        <taxon>Carduelinae</taxon>
        <taxon>Serinus</taxon>
    </lineage>
</organism>
<keyword evidence="9" id="KW-1185">Reference proteome</keyword>
<evidence type="ECO:0000256" key="2">
    <source>
        <dbReference type="ARBA" id="ARBA00022553"/>
    </source>
</evidence>
<dbReference type="Proteomes" id="UP000694409">
    <property type="component" value="Unassembled WGS sequence"/>
</dbReference>
<evidence type="ECO:0000259" key="7">
    <source>
        <dbReference type="PROSITE" id="PS51072"/>
    </source>
</evidence>
<dbReference type="GeneTree" id="ENSGT00940000157105"/>
<dbReference type="PANTHER" id="PTHR23065:SF8">
    <property type="entry name" value="F-BAR DOMAIN ONLY PROTEIN 2"/>
    <property type="match status" value="1"/>
</dbReference>
<dbReference type="GO" id="GO:0005905">
    <property type="term" value="C:clathrin-coated pit"/>
    <property type="evidence" value="ECO:0007669"/>
    <property type="project" value="UniProtKB-SubCell"/>
</dbReference>
<reference evidence="8" key="2">
    <citation type="submission" date="2025-09" db="UniProtKB">
        <authorList>
            <consortium name="Ensembl"/>
        </authorList>
    </citation>
    <scope>IDENTIFICATION</scope>
</reference>
<evidence type="ECO:0000256" key="6">
    <source>
        <dbReference type="SAM" id="Phobius"/>
    </source>
</evidence>
<keyword evidence="5" id="KW-0168">Coated pit</keyword>
<comment type="subcellular location">
    <subcellularLocation>
        <location evidence="1">Membrane</location>
        <location evidence="1">Clathrin-coated pit</location>
        <topology evidence="1">Peripheral membrane protein</topology>
        <orientation evidence="1">Cytoplasmic side</orientation>
    </subcellularLocation>
</comment>
<dbReference type="GO" id="GO:0048488">
    <property type="term" value="P:synaptic vesicle endocytosis"/>
    <property type="evidence" value="ECO:0007669"/>
    <property type="project" value="TreeGrafter"/>
</dbReference>
<keyword evidence="3" id="KW-0254">Endocytosis</keyword>
<dbReference type="GO" id="GO:0098793">
    <property type="term" value="C:presynapse"/>
    <property type="evidence" value="ECO:0007669"/>
    <property type="project" value="GOC"/>
</dbReference>
<keyword evidence="6" id="KW-1133">Transmembrane helix</keyword>
<proteinExistence type="predicted"/>
<protein>
    <recommendedName>
        <fullName evidence="7">MHD domain-containing protein</fullName>
    </recommendedName>
</protein>
<keyword evidence="6" id="KW-0812">Transmembrane</keyword>
<sequence>MNMQAITVYLKKLSEHNPSASYYNVDVLKYQVSSNGIQSTPLNLATYWKCNASTTDVRMDYKYNPESMNVPSMLSNVQVVVQVDGGVKNMQSLPPAKWNADQMKAYWKISSISEKSENGGNSKKVIILASVPSCLFTLAISCLSVHLLLNEIPPERFH</sequence>
<evidence type="ECO:0000256" key="3">
    <source>
        <dbReference type="ARBA" id="ARBA00022583"/>
    </source>
</evidence>
<evidence type="ECO:0000256" key="1">
    <source>
        <dbReference type="ARBA" id="ARBA00004283"/>
    </source>
</evidence>
<dbReference type="Ensembl" id="ENSSCAT00000011395.1">
    <property type="protein sequence ID" value="ENSSCAP00000010072.1"/>
    <property type="gene ID" value="ENSSCAG00000007648.1"/>
</dbReference>
<keyword evidence="4 6" id="KW-0472">Membrane</keyword>
<reference evidence="8" key="1">
    <citation type="submission" date="2025-08" db="UniProtKB">
        <authorList>
            <consortium name="Ensembl"/>
        </authorList>
    </citation>
    <scope>IDENTIFICATION</scope>
</reference>
<feature type="transmembrane region" description="Helical" evidence="6">
    <location>
        <begin position="125"/>
        <end position="149"/>
    </location>
</feature>
<evidence type="ECO:0000256" key="4">
    <source>
        <dbReference type="ARBA" id="ARBA00023136"/>
    </source>
</evidence>
<dbReference type="InterPro" id="IPR028565">
    <property type="entry name" value="MHD"/>
</dbReference>
<dbReference type="PROSITE" id="PS51072">
    <property type="entry name" value="MHD"/>
    <property type="match status" value="1"/>
</dbReference>
<name>A0A8C9UBN1_SERCA</name>
<dbReference type="Pfam" id="PF10291">
    <property type="entry name" value="muHD"/>
    <property type="match status" value="1"/>
</dbReference>
<dbReference type="GO" id="GO:0072583">
    <property type="term" value="P:clathrin-dependent endocytosis"/>
    <property type="evidence" value="ECO:0007669"/>
    <property type="project" value="TreeGrafter"/>
</dbReference>
<accession>A0A8C9UBN1</accession>
<dbReference type="AlphaFoldDB" id="A0A8C9UBN1"/>